<evidence type="ECO:0000256" key="1">
    <source>
        <dbReference type="ARBA" id="ARBA00009885"/>
    </source>
</evidence>
<dbReference type="GO" id="GO:0005634">
    <property type="term" value="C:nucleus"/>
    <property type="evidence" value="ECO:0007669"/>
    <property type="project" value="TreeGrafter"/>
</dbReference>
<dbReference type="AlphaFoldDB" id="A0A9P4LJT6"/>
<organism evidence="3 4">
    <name type="scientific">Setomelanomma holmii</name>
    <dbReference type="NCBI Taxonomy" id="210430"/>
    <lineage>
        <taxon>Eukaryota</taxon>
        <taxon>Fungi</taxon>
        <taxon>Dikarya</taxon>
        <taxon>Ascomycota</taxon>
        <taxon>Pezizomycotina</taxon>
        <taxon>Dothideomycetes</taxon>
        <taxon>Pleosporomycetidae</taxon>
        <taxon>Pleosporales</taxon>
        <taxon>Pleosporineae</taxon>
        <taxon>Phaeosphaeriaceae</taxon>
        <taxon>Setomelanomma</taxon>
    </lineage>
</organism>
<evidence type="ECO:0000313" key="3">
    <source>
        <dbReference type="EMBL" id="KAF2028008.1"/>
    </source>
</evidence>
<dbReference type="CDD" id="cd16653">
    <property type="entry name" value="RING-like_Rtf2"/>
    <property type="match status" value="1"/>
</dbReference>
<dbReference type="PANTHER" id="PTHR12775">
    <property type="entry name" value="PROTEIN C20ORF43 HOMOLOG"/>
    <property type="match status" value="1"/>
</dbReference>
<feature type="region of interest" description="Disordered" evidence="2">
    <location>
        <begin position="26"/>
        <end position="46"/>
    </location>
</feature>
<evidence type="ECO:0000313" key="4">
    <source>
        <dbReference type="Proteomes" id="UP000799777"/>
    </source>
</evidence>
<dbReference type="Pfam" id="PF04641">
    <property type="entry name" value="Rtf2"/>
    <property type="match status" value="1"/>
</dbReference>
<dbReference type="Proteomes" id="UP000799777">
    <property type="component" value="Unassembled WGS sequence"/>
</dbReference>
<proteinExistence type="inferred from homology"/>
<gene>
    <name evidence="3" type="ORF">EK21DRAFT_102098</name>
</gene>
<accession>A0A9P4LJT6</accession>
<feature type="compositionally biased region" description="Basic and acidic residues" evidence="2">
    <location>
        <begin position="240"/>
        <end position="265"/>
    </location>
</feature>
<name>A0A9P4LJT6_9PLEO</name>
<sequence length="337" mass="37048">MGNDGGSIPKRRELVKEAAKSLTAAQIKEAQNEQQEYGWTTDPLTRKPLARPVVSDAAGILYNKDSIIEFLLKPEDDREKDEMRKVGGVKGVSEGGFAELGTFGDRVKGLKDVVEVQFEVVEGQRELSARGEKWVCPITGVELGPGSKACYLVPCGHAYAGSVVREVKGEKCLQCSEAYAENDVIPILPTVSTDIARLNLRVKTLKEKGLTHALKKAPGSKKRRKGTDKDETSGDAVDNGTKHSDEDKKKSSDEEKAKKEKKDKPAPVATTGTSNGIKNASTASIAQKVMKEQEERNKRRKLQENDNVKSLFRKSEDKPDLKRSADYMTRGFSIGRK</sequence>
<comment type="caution">
    <text evidence="3">The sequence shown here is derived from an EMBL/GenBank/DDBJ whole genome shotgun (WGS) entry which is preliminary data.</text>
</comment>
<dbReference type="PANTHER" id="PTHR12775:SF0">
    <property type="entry name" value="REPLICATION TERMINATION FACTOR 2"/>
    <property type="match status" value="1"/>
</dbReference>
<reference evidence="3" key="1">
    <citation type="journal article" date="2020" name="Stud. Mycol.">
        <title>101 Dothideomycetes genomes: a test case for predicting lifestyles and emergence of pathogens.</title>
        <authorList>
            <person name="Haridas S."/>
            <person name="Albert R."/>
            <person name="Binder M."/>
            <person name="Bloem J."/>
            <person name="Labutti K."/>
            <person name="Salamov A."/>
            <person name="Andreopoulos B."/>
            <person name="Baker S."/>
            <person name="Barry K."/>
            <person name="Bills G."/>
            <person name="Bluhm B."/>
            <person name="Cannon C."/>
            <person name="Castanera R."/>
            <person name="Culley D."/>
            <person name="Daum C."/>
            <person name="Ezra D."/>
            <person name="Gonzalez J."/>
            <person name="Henrissat B."/>
            <person name="Kuo A."/>
            <person name="Liang C."/>
            <person name="Lipzen A."/>
            <person name="Lutzoni F."/>
            <person name="Magnuson J."/>
            <person name="Mondo S."/>
            <person name="Nolan M."/>
            <person name="Ohm R."/>
            <person name="Pangilinan J."/>
            <person name="Park H.-J."/>
            <person name="Ramirez L."/>
            <person name="Alfaro M."/>
            <person name="Sun H."/>
            <person name="Tritt A."/>
            <person name="Yoshinaga Y."/>
            <person name="Zwiers L.-H."/>
            <person name="Turgeon B."/>
            <person name="Goodwin S."/>
            <person name="Spatafora J."/>
            <person name="Crous P."/>
            <person name="Grigoriev I."/>
        </authorList>
    </citation>
    <scope>NUCLEOTIDE SEQUENCE</scope>
    <source>
        <strain evidence="3">CBS 110217</strain>
    </source>
</reference>
<feature type="compositionally biased region" description="Basic residues" evidence="2">
    <location>
        <begin position="213"/>
        <end position="226"/>
    </location>
</feature>
<protein>
    <recommendedName>
        <fullName evidence="5">Replication termination factor 2</fullName>
    </recommendedName>
</protein>
<dbReference type="InterPro" id="IPR027799">
    <property type="entry name" value="Rtf2_RING-finger"/>
</dbReference>
<feature type="compositionally biased region" description="Polar residues" evidence="2">
    <location>
        <begin position="270"/>
        <end position="285"/>
    </location>
</feature>
<evidence type="ECO:0000256" key="2">
    <source>
        <dbReference type="SAM" id="MobiDB-lite"/>
    </source>
</evidence>
<dbReference type="GO" id="GO:0006274">
    <property type="term" value="P:DNA replication termination"/>
    <property type="evidence" value="ECO:0007669"/>
    <property type="project" value="TreeGrafter"/>
</dbReference>
<feature type="compositionally biased region" description="Basic and acidic residues" evidence="2">
    <location>
        <begin position="289"/>
        <end position="325"/>
    </location>
</feature>
<dbReference type="InterPro" id="IPR006735">
    <property type="entry name" value="Rtf2"/>
</dbReference>
<dbReference type="EMBL" id="ML978218">
    <property type="protein sequence ID" value="KAF2028008.1"/>
    <property type="molecule type" value="Genomic_DNA"/>
</dbReference>
<comment type="similarity">
    <text evidence="1">Belongs to the rtf2 family.</text>
</comment>
<evidence type="ECO:0008006" key="5">
    <source>
        <dbReference type="Google" id="ProtNLM"/>
    </source>
</evidence>
<dbReference type="OrthoDB" id="247013at2759"/>
<feature type="region of interest" description="Disordered" evidence="2">
    <location>
        <begin position="211"/>
        <end position="337"/>
    </location>
</feature>
<keyword evidence="4" id="KW-1185">Reference proteome</keyword>